<keyword evidence="3" id="KW-1185">Reference proteome</keyword>
<feature type="transmembrane region" description="Helical" evidence="1">
    <location>
        <begin position="179"/>
        <end position="197"/>
    </location>
</feature>
<proteinExistence type="predicted"/>
<dbReference type="Proteomes" id="UP001162131">
    <property type="component" value="Unassembled WGS sequence"/>
</dbReference>
<organism evidence="2 3">
    <name type="scientific">Blepharisma stoltei</name>
    <dbReference type="NCBI Taxonomy" id="1481888"/>
    <lineage>
        <taxon>Eukaryota</taxon>
        <taxon>Sar</taxon>
        <taxon>Alveolata</taxon>
        <taxon>Ciliophora</taxon>
        <taxon>Postciliodesmatophora</taxon>
        <taxon>Heterotrichea</taxon>
        <taxon>Heterotrichida</taxon>
        <taxon>Blepharismidae</taxon>
        <taxon>Blepharisma</taxon>
    </lineage>
</organism>
<reference evidence="2" key="1">
    <citation type="submission" date="2021-09" db="EMBL/GenBank/DDBJ databases">
        <authorList>
            <consortium name="AG Swart"/>
            <person name="Singh M."/>
            <person name="Singh A."/>
            <person name="Seah K."/>
            <person name="Emmerich C."/>
        </authorList>
    </citation>
    <scope>NUCLEOTIDE SEQUENCE</scope>
    <source>
        <strain evidence="2">ATCC30299</strain>
    </source>
</reference>
<gene>
    <name evidence="2" type="ORF">BSTOLATCC_MIC58255</name>
</gene>
<evidence type="ECO:0000313" key="2">
    <source>
        <dbReference type="EMBL" id="CAG9333443.1"/>
    </source>
</evidence>
<name>A0AAU9K8C1_9CILI</name>
<dbReference type="AlphaFoldDB" id="A0AAU9K8C1"/>
<dbReference type="EMBL" id="CAJZBQ010000056">
    <property type="protein sequence ID" value="CAG9333443.1"/>
    <property type="molecule type" value="Genomic_DNA"/>
</dbReference>
<keyword evidence="1" id="KW-1133">Transmembrane helix</keyword>
<sequence length="218" mass="24946">MKLVIAILITFALSIEIKRPYDFPDGIEENAQAQKRSRWIACLLLCRAKLIQEPNEIQDILFSTKHDPDLTKKKILADILYNCNQKISWKDAEELITDQIIDLNQPFIKSIVKVDREQFLNESSSIGLTPSQVELLEKIEKEYSMPPDELPPSPYMINEPMETPVTQPQFQIVSSTTNYYLGVIGGVFLFFAVIFIIKKVRSLNVGVAKKKPKGKKYL</sequence>
<protein>
    <submittedName>
        <fullName evidence="2">Uncharacterized protein</fullName>
    </submittedName>
</protein>
<evidence type="ECO:0000256" key="1">
    <source>
        <dbReference type="SAM" id="Phobius"/>
    </source>
</evidence>
<accession>A0AAU9K8C1</accession>
<evidence type="ECO:0000313" key="3">
    <source>
        <dbReference type="Proteomes" id="UP001162131"/>
    </source>
</evidence>
<keyword evidence="1" id="KW-0812">Transmembrane</keyword>
<comment type="caution">
    <text evidence="2">The sequence shown here is derived from an EMBL/GenBank/DDBJ whole genome shotgun (WGS) entry which is preliminary data.</text>
</comment>
<keyword evidence="1" id="KW-0472">Membrane</keyword>